<name>D8QB26_SCHCM</name>
<evidence type="ECO:0000256" key="12">
    <source>
        <dbReference type="ARBA" id="ARBA00023295"/>
    </source>
</evidence>
<dbReference type="HOGENOM" id="CLU_005015_3_0_1"/>
<gene>
    <name evidence="19" type="ORF">SCHCODRAFT_82849</name>
</gene>
<feature type="chain" id="PRO_5003120734" description="Beta-mannosidase A" evidence="14">
    <location>
        <begin position="21"/>
        <end position="959"/>
    </location>
</feature>
<protein>
    <recommendedName>
        <fullName evidence="7">Beta-mannosidase A</fullName>
        <ecNumber evidence="6">3.2.1.25</ecNumber>
    </recommendedName>
    <alternativeName>
        <fullName evidence="13">Mannanase A</fullName>
    </alternativeName>
</protein>
<dbReference type="GO" id="GO:0004567">
    <property type="term" value="F:beta-mannosidase activity"/>
    <property type="evidence" value="ECO:0007669"/>
    <property type="project" value="UniProtKB-EC"/>
</dbReference>
<keyword evidence="8" id="KW-0964">Secreted</keyword>
<feature type="domain" description="Beta-mannosidase-like galactose-binding" evidence="18">
    <location>
        <begin position="30"/>
        <end position="222"/>
    </location>
</feature>
<evidence type="ECO:0000256" key="7">
    <source>
        <dbReference type="ARBA" id="ARBA00021795"/>
    </source>
</evidence>
<feature type="signal peptide" evidence="14">
    <location>
        <begin position="1"/>
        <end position="20"/>
    </location>
</feature>
<evidence type="ECO:0000259" key="16">
    <source>
        <dbReference type="Pfam" id="PF17753"/>
    </source>
</evidence>
<comment type="catalytic activity">
    <reaction evidence="1">
        <text>Hydrolysis of terminal, non-reducing beta-D-mannose residues in beta-D-mannosides.</text>
        <dbReference type="EC" id="3.2.1.25"/>
    </reaction>
</comment>
<dbReference type="OMA" id="PWKPAYI"/>
<dbReference type="Pfam" id="PF17753">
    <property type="entry name" value="Ig_mannosidase"/>
    <property type="match status" value="1"/>
</dbReference>
<evidence type="ECO:0000259" key="17">
    <source>
        <dbReference type="Pfam" id="PF17786"/>
    </source>
</evidence>
<dbReference type="AlphaFoldDB" id="D8QB26"/>
<comment type="pathway">
    <text evidence="3">Glycan metabolism; N-glycan degradation.</text>
</comment>
<evidence type="ECO:0000259" key="18">
    <source>
        <dbReference type="Pfam" id="PF22666"/>
    </source>
</evidence>
<dbReference type="eggNOG" id="KOG2230">
    <property type="taxonomic scope" value="Eukaryota"/>
</dbReference>
<dbReference type="EC" id="3.2.1.25" evidence="6"/>
<evidence type="ECO:0000256" key="3">
    <source>
        <dbReference type="ARBA" id="ARBA00004740"/>
    </source>
</evidence>
<keyword evidence="20" id="KW-1185">Reference proteome</keyword>
<dbReference type="Pfam" id="PF17786">
    <property type="entry name" value="Mannosidase_ig"/>
    <property type="match status" value="1"/>
</dbReference>
<dbReference type="InParanoid" id="D8QB26"/>
<evidence type="ECO:0000256" key="11">
    <source>
        <dbReference type="ARBA" id="ARBA00023180"/>
    </source>
</evidence>
<dbReference type="GO" id="GO:0005576">
    <property type="term" value="C:extracellular region"/>
    <property type="evidence" value="ECO:0007669"/>
    <property type="project" value="UniProtKB-SubCell"/>
</dbReference>
<dbReference type="InterPro" id="IPR013783">
    <property type="entry name" value="Ig-like_fold"/>
</dbReference>
<dbReference type="PANTHER" id="PTHR43730:SF5">
    <property type="entry name" value="BETA-MANNOSIDASE A"/>
    <property type="match status" value="1"/>
</dbReference>
<dbReference type="Gene3D" id="3.20.20.80">
    <property type="entry name" value="Glycosidases"/>
    <property type="match status" value="1"/>
</dbReference>
<dbReference type="Gene3D" id="2.60.40.10">
    <property type="entry name" value="Immunoglobulins"/>
    <property type="match status" value="3"/>
</dbReference>
<reference evidence="19 20" key="1">
    <citation type="journal article" date="2010" name="Nat. Biotechnol.">
        <title>Genome sequence of the model mushroom Schizophyllum commune.</title>
        <authorList>
            <person name="Ohm R.A."/>
            <person name="de Jong J.F."/>
            <person name="Lugones L.G."/>
            <person name="Aerts A."/>
            <person name="Kothe E."/>
            <person name="Stajich J.E."/>
            <person name="de Vries R.P."/>
            <person name="Record E."/>
            <person name="Levasseur A."/>
            <person name="Baker S.E."/>
            <person name="Bartholomew K.A."/>
            <person name="Coutinho P.M."/>
            <person name="Erdmann S."/>
            <person name="Fowler T.J."/>
            <person name="Gathman A.C."/>
            <person name="Lombard V."/>
            <person name="Henrissat B."/>
            <person name="Knabe N."/>
            <person name="Kuees U."/>
            <person name="Lilly W.W."/>
            <person name="Lindquist E."/>
            <person name="Lucas S."/>
            <person name="Magnuson J.K."/>
            <person name="Piumi F."/>
            <person name="Raudaskoski M."/>
            <person name="Salamov A."/>
            <person name="Schmutz J."/>
            <person name="Schwarze F.W.M.R."/>
            <person name="vanKuyk P.A."/>
            <person name="Horton J.S."/>
            <person name="Grigoriev I.V."/>
            <person name="Woesten H.A.B."/>
        </authorList>
    </citation>
    <scope>NUCLEOTIDE SEQUENCE [LARGE SCALE GENOMIC DNA]</scope>
    <source>
        <strain evidence="20">H4-8 / FGSC 9210</strain>
    </source>
</reference>
<dbReference type="Pfam" id="PF00703">
    <property type="entry name" value="Glyco_hydro_2"/>
    <property type="match status" value="1"/>
</dbReference>
<organism evidence="20">
    <name type="scientific">Schizophyllum commune (strain H4-8 / FGSC 9210)</name>
    <name type="common">Split gill fungus</name>
    <dbReference type="NCBI Taxonomy" id="578458"/>
    <lineage>
        <taxon>Eukaryota</taxon>
        <taxon>Fungi</taxon>
        <taxon>Dikarya</taxon>
        <taxon>Basidiomycota</taxon>
        <taxon>Agaricomycotina</taxon>
        <taxon>Agaricomycetes</taxon>
        <taxon>Agaricomycetidae</taxon>
        <taxon>Agaricales</taxon>
        <taxon>Schizophyllaceae</taxon>
        <taxon>Schizophyllum</taxon>
    </lineage>
</organism>
<dbReference type="SUPFAM" id="SSF51445">
    <property type="entry name" value="(Trans)glycosidases"/>
    <property type="match status" value="1"/>
</dbReference>
<evidence type="ECO:0000256" key="2">
    <source>
        <dbReference type="ARBA" id="ARBA00004613"/>
    </source>
</evidence>
<evidence type="ECO:0000256" key="6">
    <source>
        <dbReference type="ARBA" id="ARBA00012754"/>
    </source>
</evidence>
<evidence type="ECO:0000313" key="20">
    <source>
        <dbReference type="Proteomes" id="UP000007431"/>
    </source>
</evidence>
<dbReference type="GO" id="GO:0006516">
    <property type="term" value="P:glycoprotein catabolic process"/>
    <property type="evidence" value="ECO:0007669"/>
    <property type="project" value="TreeGrafter"/>
</dbReference>
<accession>D8QB26</accession>
<comment type="subcellular location">
    <subcellularLocation>
        <location evidence="2">Secreted</location>
    </subcellularLocation>
</comment>
<keyword evidence="12" id="KW-0326">Glycosidase</keyword>
<evidence type="ECO:0000256" key="1">
    <source>
        <dbReference type="ARBA" id="ARBA00000829"/>
    </source>
</evidence>
<dbReference type="SUPFAM" id="SSF49303">
    <property type="entry name" value="beta-Galactosidase/glucuronidase domain"/>
    <property type="match status" value="1"/>
</dbReference>
<dbReference type="InterPro" id="IPR006102">
    <property type="entry name" value="Ig-like_GH2"/>
</dbReference>
<evidence type="ECO:0000256" key="9">
    <source>
        <dbReference type="ARBA" id="ARBA00022729"/>
    </source>
</evidence>
<dbReference type="PANTHER" id="PTHR43730">
    <property type="entry name" value="BETA-MANNOSIDASE"/>
    <property type="match status" value="1"/>
</dbReference>
<dbReference type="InterPro" id="IPR050887">
    <property type="entry name" value="Beta-mannosidase_GH2"/>
</dbReference>
<evidence type="ECO:0000256" key="14">
    <source>
        <dbReference type="SAM" id="SignalP"/>
    </source>
</evidence>
<dbReference type="UniPathway" id="UPA00280"/>
<feature type="domain" description="Beta-mannosidase Ig-fold" evidence="16">
    <location>
        <begin position="868"/>
        <end position="956"/>
    </location>
</feature>
<evidence type="ECO:0000256" key="10">
    <source>
        <dbReference type="ARBA" id="ARBA00022801"/>
    </source>
</evidence>
<dbReference type="InterPro" id="IPR008979">
    <property type="entry name" value="Galactose-bd-like_sf"/>
</dbReference>
<evidence type="ECO:0000256" key="4">
    <source>
        <dbReference type="ARBA" id="ARBA00007483"/>
    </source>
</evidence>
<evidence type="ECO:0000256" key="13">
    <source>
        <dbReference type="ARBA" id="ARBA00031061"/>
    </source>
</evidence>
<dbReference type="InterPro" id="IPR017853">
    <property type="entry name" value="GH"/>
</dbReference>
<evidence type="ECO:0000256" key="5">
    <source>
        <dbReference type="ARBA" id="ARBA00011738"/>
    </source>
</evidence>
<dbReference type="InterPro" id="IPR036156">
    <property type="entry name" value="Beta-gal/glucu_dom_sf"/>
</dbReference>
<evidence type="ECO:0000256" key="8">
    <source>
        <dbReference type="ARBA" id="ARBA00022525"/>
    </source>
</evidence>
<comment type="subunit">
    <text evidence="5">Homodimer.</text>
</comment>
<evidence type="ECO:0000259" key="15">
    <source>
        <dbReference type="Pfam" id="PF00703"/>
    </source>
</evidence>
<feature type="domain" description="Glycoside hydrolase family 2 immunoglobulin-like beta-sandwich" evidence="15">
    <location>
        <begin position="338"/>
        <end position="377"/>
    </location>
</feature>
<keyword evidence="10 19" id="KW-0378">Hydrolase</keyword>
<dbReference type="SUPFAM" id="SSF49785">
    <property type="entry name" value="Galactose-binding domain-like"/>
    <property type="match status" value="1"/>
</dbReference>
<keyword evidence="9 14" id="KW-0732">Signal</keyword>
<dbReference type="InterPro" id="IPR041447">
    <property type="entry name" value="Mannosidase_ig"/>
</dbReference>
<dbReference type="VEuPathDB" id="FungiDB:SCHCODRAFT_02633317"/>
<sequence length="959" mass="106883">MFSPSFALWLCLAASSAVKAAIFDLSELQWTLRSANGSVEVPGAVPSHAHLDLLRAGIITEPNLGINDYTERWVFYDNWTYTASLAPLLSSSEVQAADRALLVFYGIDTVANVSIGDSPVAWVNNQFVQWVFDVTDIVQAYTGTTDAYGAQVPLARAAPNITVSLESAYWYGVNVTSRADARQYPDDNGTFEVPGYRHYVRKIQSDYGWDWGPAFVPSGIHKPAYLVTLSSSAASRIEVTTPPISPSGSQSTPDAIFIEESSIDIYKLGQNFSTAPVEDADWVVNVSLAIRSAAAFEGVNLTLRLPELGYESEVFGVGIEARTDAPTWVSVQWRVPDDVPERWWPFNLGEPKLYNLTVALDLSDAASVTFTTRTGFRTVQLVQTAYSDEEVAEKGLTPGDQWHFEVNGVAFYASGNNLIPLDAFYPRIRTEGMRWLLESAKLTGQSMLRVWGGGTYQPSSSSVAGGVYDFYALCDELGILAWSEFIFSDALYPVNPWFLDTIEPEIRQNVRRVNRHPSNVQWAGGNENEGIALYYKYVKLVQDFLYRVTTEETRSVPYTDCSTTKGVLSLDPYELRFDNGEEGYIYGNGERYNYDATQAFNYSTFPLSRFVNEFGWHAMPSIYSWEEVLVSPDDFEFNSTVVVSRDHHPPARLLDFPNPNAPQGQYEMTAPVELWLPTPSTPDPKHNFTQWCWSTQIFQAMEISAQVAFYRRGAGRPERNLGALVWQLNDVWQGISWAAVEYSGRWKPLQYALGSVFEKVAVYAFWDAVAERLEVDVVSDRLEGVRGVAQLTWYDWAGEMLKSEVVEFGVPALNYTTVLEGEGLADILPAGTAQEDVWLLVNSTALVDGEIVTSENYFTPTSLANANLVDPEVQLTHEGDLVFKLSAKGGVAPWTWLEHPAGSIGYFADNATGRPSNGFYLVPEIDRTLRFVLNADLSHDSQPSADDFVVRSLWNNTHQ</sequence>
<evidence type="ECO:0000313" key="19">
    <source>
        <dbReference type="EMBL" id="EFI94681.1"/>
    </source>
</evidence>
<dbReference type="InterPro" id="IPR054593">
    <property type="entry name" value="Beta-mannosidase-like_N2"/>
</dbReference>
<dbReference type="Pfam" id="PF22666">
    <property type="entry name" value="Glyco_hydro_2_N2"/>
    <property type="match status" value="1"/>
</dbReference>
<dbReference type="Gene3D" id="2.60.120.260">
    <property type="entry name" value="Galactose-binding domain-like"/>
    <property type="match status" value="1"/>
</dbReference>
<dbReference type="InterPro" id="IPR041625">
    <property type="entry name" value="Beta-mannosidase_Ig"/>
</dbReference>
<comment type="similarity">
    <text evidence="4">Belongs to the glycosyl hydrolase 2 family. Beta-mannosidase A subfamily.</text>
</comment>
<dbReference type="Proteomes" id="UP000007431">
    <property type="component" value="Unassembled WGS sequence"/>
</dbReference>
<keyword evidence="11" id="KW-0325">Glycoprotein</keyword>
<feature type="domain" description="Mannosidase Ig/CBM-like" evidence="17">
    <location>
        <begin position="772"/>
        <end position="858"/>
    </location>
</feature>
<proteinExistence type="inferred from homology"/>
<dbReference type="STRING" id="578458.D8QB26"/>
<dbReference type="EMBL" id="GL377309">
    <property type="protein sequence ID" value="EFI94681.1"/>
    <property type="molecule type" value="Genomic_DNA"/>
</dbReference>